<dbReference type="AlphaFoldDB" id="A0A8C5CWF3"/>
<dbReference type="GO" id="GO:0045095">
    <property type="term" value="C:keratin filament"/>
    <property type="evidence" value="ECO:0007669"/>
    <property type="project" value="InterPro"/>
</dbReference>
<protein>
    <submittedName>
        <fullName evidence="1">Uncharacterized protein</fullName>
    </submittedName>
</protein>
<proteinExistence type="predicted"/>
<dbReference type="Proteomes" id="UP000694546">
    <property type="component" value="Chromosome 20"/>
</dbReference>
<reference evidence="1" key="2">
    <citation type="submission" date="2025-09" db="UniProtKB">
        <authorList>
            <consortium name="Ensembl"/>
        </authorList>
    </citation>
    <scope>IDENTIFICATION</scope>
</reference>
<accession>A0A8C5CWF3</accession>
<evidence type="ECO:0000313" key="2">
    <source>
        <dbReference type="Proteomes" id="UP000694546"/>
    </source>
</evidence>
<sequence length="166" mass="16875">CVAESCGPECCGPESCHGPECCGPGSCGPECCGPEGCGPGSCGPECCGPEGCGPGSCASGSCGPECCGPECCGPECCGPESPVDRSPLWTGVPCGLPGGPLSPLSRYIASRISVSIPFTNRSILIKYSEVCGGDSRRTLLLSPHCFSKTLQFPQQCFYNAPMYSSI</sequence>
<reference evidence="1" key="1">
    <citation type="submission" date="2025-08" db="UniProtKB">
        <authorList>
            <consortium name="Ensembl"/>
        </authorList>
    </citation>
    <scope>IDENTIFICATION</scope>
</reference>
<keyword evidence="2" id="KW-1185">Reference proteome</keyword>
<organism evidence="1 2">
    <name type="scientific">Gadus morhua</name>
    <name type="common">Atlantic cod</name>
    <dbReference type="NCBI Taxonomy" id="8049"/>
    <lineage>
        <taxon>Eukaryota</taxon>
        <taxon>Metazoa</taxon>
        <taxon>Chordata</taxon>
        <taxon>Craniata</taxon>
        <taxon>Vertebrata</taxon>
        <taxon>Euteleostomi</taxon>
        <taxon>Actinopterygii</taxon>
        <taxon>Neopterygii</taxon>
        <taxon>Teleostei</taxon>
        <taxon>Neoteleostei</taxon>
        <taxon>Acanthomorphata</taxon>
        <taxon>Zeiogadaria</taxon>
        <taxon>Gadariae</taxon>
        <taxon>Gadiformes</taxon>
        <taxon>Gadoidei</taxon>
        <taxon>Gadidae</taxon>
        <taxon>Gadus</taxon>
    </lineage>
</organism>
<name>A0A8C5CWF3_GADMO</name>
<dbReference type="GO" id="GO:0005829">
    <property type="term" value="C:cytosol"/>
    <property type="evidence" value="ECO:0007669"/>
    <property type="project" value="UniProtKB-ARBA"/>
</dbReference>
<evidence type="ECO:0000313" key="1">
    <source>
        <dbReference type="Ensembl" id="ENSGMOP00000068075.1"/>
    </source>
</evidence>
<dbReference type="Ensembl" id="ENSGMOT00000060666.1">
    <property type="protein sequence ID" value="ENSGMOP00000068075.1"/>
    <property type="gene ID" value="ENSGMOG00000024388.1"/>
</dbReference>